<protein>
    <recommendedName>
        <fullName evidence="4">Transposase</fullName>
    </recommendedName>
</protein>
<feature type="region of interest" description="Disordered" evidence="1">
    <location>
        <begin position="1"/>
        <end position="28"/>
    </location>
</feature>
<sequence length="55" mass="6249">MHAKKRMNGVADNRSPNPKPTARPVGMQTMSPLLYEQIRRTLVELEVQMKLVAES</sequence>
<dbReference type="EMBL" id="JAQNDM010000002">
    <property type="protein sequence ID" value="MDC0709719.1"/>
    <property type="molecule type" value="Genomic_DNA"/>
</dbReference>
<reference evidence="2 3" key="1">
    <citation type="submission" date="2022-11" db="EMBL/GenBank/DDBJ databases">
        <title>Minimal conservation of predation-associated metabolite biosynthetic gene clusters underscores biosynthetic potential of Myxococcota including descriptions for ten novel species: Archangium lansinium sp. nov., Myxococcus landrumus sp. nov., Nannocystis bai.</title>
        <authorList>
            <person name="Ahearne A."/>
            <person name="Stevens C."/>
            <person name="Dowd S."/>
        </authorList>
    </citation>
    <scope>NUCLEOTIDE SEQUENCE [LARGE SCALE GENOMIC DNA]</scope>
    <source>
        <strain evidence="2 3">NCWAL01</strain>
    </source>
</reference>
<name>A0ABT5D9J9_9BACT</name>
<organism evidence="2 3">
    <name type="scientific">Stigmatella ashevillensis</name>
    <dbReference type="NCBI Taxonomy" id="2995309"/>
    <lineage>
        <taxon>Bacteria</taxon>
        <taxon>Pseudomonadati</taxon>
        <taxon>Myxococcota</taxon>
        <taxon>Myxococcia</taxon>
        <taxon>Myxococcales</taxon>
        <taxon>Cystobacterineae</taxon>
        <taxon>Archangiaceae</taxon>
        <taxon>Stigmatella</taxon>
    </lineage>
</organism>
<dbReference type="RefSeq" id="WP_272138509.1">
    <property type="nucleotide sequence ID" value="NZ_JAQNDM010000002.1"/>
</dbReference>
<evidence type="ECO:0008006" key="4">
    <source>
        <dbReference type="Google" id="ProtNLM"/>
    </source>
</evidence>
<dbReference type="Proteomes" id="UP001221838">
    <property type="component" value="Unassembled WGS sequence"/>
</dbReference>
<evidence type="ECO:0000256" key="1">
    <source>
        <dbReference type="SAM" id="MobiDB-lite"/>
    </source>
</evidence>
<gene>
    <name evidence="2" type="ORF">POL68_14700</name>
</gene>
<evidence type="ECO:0000313" key="2">
    <source>
        <dbReference type="EMBL" id="MDC0709719.1"/>
    </source>
</evidence>
<accession>A0ABT5D9J9</accession>
<evidence type="ECO:0000313" key="3">
    <source>
        <dbReference type="Proteomes" id="UP001221838"/>
    </source>
</evidence>
<comment type="caution">
    <text evidence="2">The sequence shown here is derived from an EMBL/GenBank/DDBJ whole genome shotgun (WGS) entry which is preliminary data.</text>
</comment>
<proteinExistence type="predicted"/>
<keyword evidence="3" id="KW-1185">Reference proteome</keyword>